<protein>
    <submittedName>
        <fullName evidence="1">Uncharacterized protein</fullName>
    </submittedName>
</protein>
<dbReference type="RefSeq" id="WP_229516106.1">
    <property type="nucleotide sequence ID" value="NZ_AP024957.1"/>
</dbReference>
<evidence type="ECO:0000313" key="2">
    <source>
        <dbReference type="Proteomes" id="UP001319874"/>
    </source>
</evidence>
<reference evidence="1 2" key="1">
    <citation type="journal article" date="2022" name="Front. Microbiol.">
        <title>Identification and characterization of a novel class of self-sufficient cytochrome P450 hydroxylase involved in cyclohexanecarboxylate degradation in Paraburkholderia terrae strain KU-64.</title>
        <authorList>
            <person name="Yamamoto T."/>
            <person name="Hasegawa Y."/>
            <person name="Iwaki H."/>
        </authorList>
    </citation>
    <scope>NUCLEOTIDE SEQUENCE [LARGE SCALE GENOMIC DNA]</scope>
    <source>
        <strain evidence="1 2">KU-64</strain>
    </source>
</reference>
<dbReference type="Proteomes" id="UP001319874">
    <property type="component" value="Chromosome 3"/>
</dbReference>
<proteinExistence type="predicted"/>
<gene>
    <name evidence="1" type="ORF">PTKU64_80190</name>
</gene>
<keyword evidence="2" id="KW-1185">Reference proteome</keyword>
<evidence type="ECO:0000313" key="1">
    <source>
        <dbReference type="EMBL" id="BCZ84344.1"/>
    </source>
</evidence>
<dbReference type="EMBL" id="AP024957">
    <property type="protein sequence ID" value="BCZ84344.1"/>
    <property type="molecule type" value="Genomic_DNA"/>
</dbReference>
<name>A0ABN6JW17_9BURK</name>
<organism evidence="1 2">
    <name type="scientific">Paraburkholderia terrae</name>
    <dbReference type="NCBI Taxonomy" id="311230"/>
    <lineage>
        <taxon>Bacteria</taxon>
        <taxon>Pseudomonadati</taxon>
        <taxon>Pseudomonadota</taxon>
        <taxon>Betaproteobacteria</taxon>
        <taxon>Burkholderiales</taxon>
        <taxon>Burkholderiaceae</taxon>
        <taxon>Paraburkholderia</taxon>
    </lineage>
</organism>
<sequence>MKAHPEIAKRAVGGSLTTLVTPIDRFNVDLCAMYLEGTTGKHRWSIIQLAGASEHPFVDGGQLSEGVEARIAELQALRRWVSANASAAEAALPGINSTFHGYVVAGRRSMLNDGDLELVRRVNDELFGITLRTFDWLVEAAVDIG</sequence>
<accession>A0ABN6JW17</accession>